<gene>
    <name evidence="6" type="ORF">SAMN05216286_0828</name>
</gene>
<dbReference type="GO" id="GO:0042182">
    <property type="term" value="P:ketone catabolic process"/>
    <property type="evidence" value="ECO:0007669"/>
    <property type="project" value="UniProtKB-ARBA"/>
</dbReference>
<dbReference type="CDD" id="cd00956">
    <property type="entry name" value="Transaldolase_FSA"/>
    <property type="match status" value="1"/>
</dbReference>
<dbReference type="PANTHER" id="PTHR10683:SF40">
    <property type="entry name" value="FRUCTOSE-6-PHOSPHATE ALDOLASE 1-RELATED"/>
    <property type="match status" value="1"/>
</dbReference>
<proteinExistence type="inferred from homology"/>
<dbReference type="FunFam" id="3.20.20.70:FF:000018">
    <property type="entry name" value="Probable transaldolase"/>
    <property type="match status" value="1"/>
</dbReference>
<dbReference type="Gene3D" id="3.20.20.70">
    <property type="entry name" value="Aldolase class I"/>
    <property type="match status" value="1"/>
</dbReference>
<organism evidence="6 7">
    <name type="scientific">Kosakonia oryzae</name>
    <dbReference type="NCBI Taxonomy" id="497725"/>
    <lineage>
        <taxon>Bacteria</taxon>
        <taxon>Pseudomonadati</taxon>
        <taxon>Pseudomonadota</taxon>
        <taxon>Gammaproteobacteria</taxon>
        <taxon>Enterobacterales</taxon>
        <taxon>Enterobacteriaceae</taxon>
        <taxon>Kosakonia</taxon>
    </lineage>
</organism>
<dbReference type="Pfam" id="PF00923">
    <property type="entry name" value="TAL_FSA"/>
    <property type="match status" value="1"/>
</dbReference>
<dbReference type="NCBIfam" id="TIGR00875">
    <property type="entry name" value="fsa_talC_mipB"/>
    <property type="match status" value="1"/>
</dbReference>
<evidence type="ECO:0000256" key="2">
    <source>
        <dbReference type="ARBA" id="ARBA00005763"/>
    </source>
</evidence>
<dbReference type="SUPFAM" id="SSF51569">
    <property type="entry name" value="Aldolase"/>
    <property type="match status" value="1"/>
</dbReference>
<dbReference type="PROSITE" id="PS01054">
    <property type="entry name" value="TRANSALDOLASE_1"/>
    <property type="match status" value="1"/>
</dbReference>
<sequence>MNSKLLSNESYFDKSQLFGRLLRDSVKACENSHFQVKTMELYLDTSDVAAVKKLARIFPLAGVTTNPSIVASGAMPIEKLLPALHEALDGRGRLFAQVLANDAAGMVAEARKLRQMVADLVVKVPVTAEGLAAIKCLKAEGIPTLGTAVYGAAQGLLAALAGAEYIAPYVNRVDAQGGDGIQTVTELQRLLTLHAPQSKVLAASFKTPRQALDCLLAGCESITLPLDVAQQMIAAPAVSAAVEKFEQDWLAAFGRATL</sequence>
<comment type="similarity">
    <text evidence="2">Belongs to the transaldolase family. Type 3A subfamily.</text>
</comment>
<dbReference type="InterPro" id="IPR001585">
    <property type="entry name" value="TAL/FSA"/>
</dbReference>
<dbReference type="InterPro" id="IPR013785">
    <property type="entry name" value="Aldolase_TIM"/>
</dbReference>
<dbReference type="InterPro" id="IPR033919">
    <property type="entry name" value="TSA/FSA_arc/bac"/>
</dbReference>
<keyword evidence="3" id="KW-0963">Cytoplasm</keyword>
<evidence type="ECO:0000313" key="6">
    <source>
        <dbReference type="EMBL" id="SFB77869.1"/>
    </source>
</evidence>
<evidence type="ECO:0000313" key="7">
    <source>
        <dbReference type="Proteomes" id="UP000182314"/>
    </source>
</evidence>
<evidence type="ECO:0000256" key="1">
    <source>
        <dbReference type="ARBA" id="ARBA00004496"/>
    </source>
</evidence>
<evidence type="ECO:0000256" key="3">
    <source>
        <dbReference type="ARBA" id="ARBA00022490"/>
    </source>
</evidence>
<comment type="catalytic activity">
    <reaction evidence="5">
        <text>beta-D-fructose 6-phosphate = dihydroxyacetone + D-glyceraldehyde 3-phosphate</text>
        <dbReference type="Rhea" id="RHEA:28002"/>
        <dbReference type="ChEBI" id="CHEBI:16016"/>
        <dbReference type="ChEBI" id="CHEBI:57634"/>
        <dbReference type="ChEBI" id="CHEBI:59776"/>
    </reaction>
</comment>
<evidence type="ECO:0000256" key="5">
    <source>
        <dbReference type="ARBA" id="ARBA00048809"/>
    </source>
</evidence>
<dbReference type="GO" id="GO:0005975">
    <property type="term" value="P:carbohydrate metabolic process"/>
    <property type="evidence" value="ECO:0007669"/>
    <property type="project" value="InterPro"/>
</dbReference>
<dbReference type="PROSITE" id="PS00958">
    <property type="entry name" value="TRANSALDOLASE_2"/>
    <property type="match status" value="1"/>
</dbReference>
<dbReference type="EMBL" id="FOKO01000001">
    <property type="protein sequence ID" value="SFB77869.1"/>
    <property type="molecule type" value="Genomic_DNA"/>
</dbReference>
<dbReference type="AlphaFoldDB" id="A0AA94H0W2"/>
<comment type="caution">
    <text evidence="6">The sequence shown here is derived from an EMBL/GenBank/DDBJ whole genome shotgun (WGS) entry which is preliminary data.</text>
</comment>
<dbReference type="GO" id="GO:0005737">
    <property type="term" value="C:cytoplasm"/>
    <property type="evidence" value="ECO:0007669"/>
    <property type="project" value="UniProtKB-SubCell"/>
</dbReference>
<evidence type="ECO:0000256" key="4">
    <source>
        <dbReference type="ARBA" id="ARBA00023270"/>
    </source>
</evidence>
<dbReference type="GO" id="GO:0016832">
    <property type="term" value="F:aldehyde-lyase activity"/>
    <property type="evidence" value="ECO:0007669"/>
    <property type="project" value="InterPro"/>
</dbReference>
<reference evidence="6 7" key="1">
    <citation type="submission" date="2016-10" db="EMBL/GenBank/DDBJ databases">
        <authorList>
            <person name="Varghese N."/>
            <person name="Submissions S."/>
        </authorList>
    </citation>
    <scope>NUCLEOTIDE SEQUENCE [LARGE SCALE GENOMIC DNA]</scope>
    <source>
        <strain evidence="6 7">CGMCC 1.7012</strain>
    </source>
</reference>
<protein>
    <submittedName>
        <fullName evidence="6">Fructose-6-phosphate aldolase 1</fullName>
    </submittedName>
</protein>
<accession>A0AA94H0W2</accession>
<dbReference type="InterPro" id="IPR018225">
    <property type="entry name" value="Transaldolase_AS"/>
</dbReference>
<dbReference type="PANTHER" id="PTHR10683">
    <property type="entry name" value="TRANSALDOLASE"/>
    <property type="match status" value="1"/>
</dbReference>
<dbReference type="Proteomes" id="UP000182314">
    <property type="component" value="Unassembled WGS sequence"/>
</dbReference>
<name>A0AA94H0W2_9ENTR</name>
<keyword evidence="4" id="KW-0704">Schiff base</keyword>
<dbReference type="NCBIfam" id="NF009296">
    <property type="entry name" value="PRK12653.1"/>
    <property type="match status" value="1"/>
</dbReference>
<dbReference type="InterPro" id="IPR004731">
    <property type="entry name" value="Transaldolase_3B/F6P_aldolase"/>
</dbReference>
<comment type="subcellular location">
    <subcellularLocation>
        <location evidence="1">Cytoplasm</location>
    </subcellularLocation>
</comment>